<organism evidence="1">
    <name type="scientific">Clostridium botulinum B str. Osaka05</name>
    <dbReference type="NCBI Taxonomy" id="1407017"/>
    <lineage>
        <taxon>Bacteria</taxon>
        <taxon>Bacillati</taxon>
        <taxon>Bacillota</taxon>
        <taxon>Clostridia</taxon>
        <taxon>Eubacteriales</taxon>
        <taxon>Clostridiaceae</taxon>
        <taxon>Clostridium</taxon>
    </lineage>
</organism>
<accession>A0A0S6TZ26</accession>
<dbReference type="HOGENOM" id="CLU_2988483_0_0_9"/>
<sequence>MNFHKYLMSNGGDKEIRTPDPLLARQVLSQLSYTPKWWTFRDSNPGPTGYEPVALTN</sequence>
<gene>
    <name evidence="1" type="ORF">CBO05C_0138</name>
</gene>
<evidence type="ECO:0000313" key="1">
    <source>
        <dbReference type="EMBL" id="GAE00448.1"/>
    </source>
</evidence>
<proteinExistence type="predicted"/>
<dbReference type="AntiFam" id="ANF00012">
    <property type="entry name" value="tRNA translation"/>
</dbReference>
<protein>
    <submittedName>
        <fullName evidence="1">Uncharacterized protein</fullName>
    </submittedName>
</protein>
<dbReference type="Proteomes" id="UP000054164">
    <property type="component" value="Unassembled WGS sequence"/>
</dbReference>
<reference evidence="1" key="1">
    <citation type="submission" date="2013-10" db="EMBL/GenBank/DDBJ databases">
        <title>Draft genome sequence of Clostridium botulinum type B strain Osaka05.</title>
        <authorList>
            <person name="Sakaguchi Y."/>
            <person name="Hosomi K."/>
            <person name="Uchiyama J."/>
            <person name="Ogura Y."/>
            <person name="Sakaguchi M."/>
            <person name="Kohda T."/>
            <person name="Mukamoto M."/>
            <person name="Misawa N."/>
            <person name="Matsuzaki S."/>
            <person name="Hayashi T."/>
            <person name="Kozaki S."/>
        </authorList>
    </citation>
    <scope>NUCLEOTIDE SEQUENCE</scope>
    <source>
        <strain evidence="1">Osaka05</strain>
    </source>
</reference>
<dbReference type="AlphaFoldDB" id="A0A0S6TZ26"/>
<name>A0A0S6TZ26_CLOBO</name>
<dbReference type="AntiFam" id="ANF00011">
    <property type="entry name" value="tRNA translation"/>
</dbReference>
<dbReference type="EMBL" id="DF384213">
    <property type="protein sequence ID" value="GAE00448.1"/>
    <property type="molecule type" value="Genomic_DNA"/>
</dbReference>